<dbReference type="InterPro" id="IPR036754">
    <property type="entry name" value="YbaK/aa-tRNA-synt-asso_dom_sf"/>
</dbReference>
<dbReference type="GO" id="GO:0002161">
    <property type="term" value="F:aminoacyl-tRNA deacylase activity"/>
    <property type="evidence" value="ECO:0007669"/>
    <property type="project" value="InterPro"/>
</dbReference>
<dbReference type="SUPFAM" id="SSF55826">
    <property type="entry name" value="YbaK/ProRS associated domain"/>
    <property type="match status" value="1"/>
</dbReference>
<evidence type="ECO:0000259" key="1">
    <source>
        <dbReference type="Pfam" id="PF04073"/>
    </source>
</evidence>
<reference evidence="2" key="1">
    <citation type="submission" date="2018-10" db="EMBL/GenBank/DDBJ databases">
        <authorList>
            <person name="Hariharan J."/>
            <person name="Choudoir M.J."/>
            <person name="Diebold P."/>
            <person name="Panke-Buisse K."/>
            <person name="Campbell A.N."/>
            <person name="Buckley D.H."/>
        </authorList>
    </citation>
    <scope>NUCLEOTIDE SEQUENCE</scope>
    <source>
        <strain evidence="2">Gb1</strain>
    </source>
</reference>
<keyword evidence="2" id="KW-0030">Aminoacyl-tRNA synthetase</keyword>
<dbReference type="Pfam" id="PF04073">
    <property type="entry name" value="tRNA_edit"/>
    <property type="match status" value="1"/>
</dbReference>
<dbReference type="GO" id="GO:0004812">
    <property type="term" value="F:aminoacyl-tRNA ligase activity"/>
    <property type="evidence" value="ECO:0007669"/>
    <property type="project" value="UniProtKB-KW"/>
</dbReference>
<dbReference type="EMBL" id="RDBM01000035">
    <property type="protein sequence ID" value="TXS28502.1"/>
    <property type="molecule type" value="Genomic_DNA"/>
</dbReference>
<dbReference type="AlphaFoldDB" id="A0A652KXJ9"/>
<organism evidence="2">
    <name type="scientific">Streptomyces sp. gb1(2016)</name>
    <dbReference type="NCBI Taxonomy" id="1828321"/>
    <lineage>
        <taxon>Bacteria</taxon>
        <taxon>Bacillati</taxon>
        <taxon>Actinomycetota</taxon>
        <taxon>Actinomycetes</taxon>
        <taxon>Kitasatosporales</taxon>
        <taxon>Streptomycetaceae</taxon>
        <taxon>Streptomyces</taxon>
    </lineage>
</organism>
<name>A0A652KXJ9_9ACTN</name>
<proteinExistence type="predicted"/>
<dbReference type="InterPro" id="IPR007214">
    <property type="entry name" value="YbaK/aa-tRNA-synth-assoc-dom"/>
</dbReference>
<accession>A0A652KXJ9</accession>
<protein>
    <submittedName>
        <fullName evidence="2">YbaK/prolyl-tRNA synthetase associated domain-containing protein</fullName>
    </submittedName>
</protein>
<keyword evidence="2" id="KW-0436">Ligase</keyword>
<feature type="domain" description="YbaK/aminoacyl-tRNA synthetase-associated" evidence="1">
    <location>
        <begin position="54"/>
        <end position="173"/>
    </location>
</feature>
<dbReference type="Gene3D" id="3.90.960.10">
    <property type="entry name" value="YbaK/aminoacyl-tRNA synthetase-associated domain"/>
    <property type="match status" value="1"/>
</dbReference>
<sequence length="199" mass="21535">MSDKGLVHVPEQFASVPQELADVPGGDAAYLRLISLLDESGARYRVIDHAPEGRTEEVSRYRGHPVAQGAKCLVVMVKTGKRTKRYFLAVVPGDARVDLPGLKALAEGSYVSFASADKAEALAGSVSGTILPFSFHPDLELVVDPGVLEHEEIFFNAARLDRSLALRAEDYRDHLHRVGAVIRPITAPSEPESGPVRQA</sequence>
<gene>
    <name evidence="2" type="ORF">EAO74_20830</name>
</gene>
<comment type="caution">
    <text evidence="2">The sequence shown here is derived from an EMBL/GenBank/DDBJ whole genome shotgun (WGS) entry which is preliminary data.</text>
</comment>
<evidence type="ECO:0000313" key="2">
    <source>
        <dbReference type="EMBL" id="TXS28502.1"/>
    </source>
</evidence>